<evidence type="ECO:0000256" key="2">
    <source>
        <dbReference type="ARBA" id="ARBA00023125"/>
    </source>
</evidence>
<evidence type="ECO:0000313" key="7">
    <source>
        <dbReference type="Proteomes" id="UP001218218"/>
    </source>
</evidence>
<dbReference type="GO" id="GO:0043138">
    <property type="term" value="F:3'-5' DNA helicase activity"/>
    <property type="evidence" value="ECO:0007669"/>
    <property type="project" value="TreeGrafter"/>
</dbReference>
<feature type="non-terminal residue" evidence="6">
    <location>
        <position position="77"/>
    </location>
</feature>
<dbReference type="GO" id="GO:0005524">
    <property type="term" value="F:ATP binding"/>
    <property type="evidence" value="ECO:0007669"/>
    <property type="project" value="InterPro"/>
</dbReference>
<dbReference type="GO" id="GO:0000724">
    <property type="term" value="P:double-strand break repair via homologous recombination"/>
    <property type="evidence" value="ECO:0007669"/>
    <property type="project" value="TreeGrafter"/>
</dbReference>
<dbReference type="InterPro" id="IPR014001">
    <property type="entry name" value="Helicase_ATP-bd"/>
</dbReference>
<evidence type="ECO:0000256" key="4">
    <source>
        <dbReference type="ARBA" id="ARBA00023242"/>
    </source>
</evidence>
<keyword evidence="7" id="KW-1185">Reference proteome</keyword>
<comment type="similarity">
    <text evidence="1">Belongs to the helicase family. RecQ subfamily.</text>
</comment>
<dbReference type="GO" id="GO:0009378">
    <property type="term" value="F:four-way junction helicase activity"/>
    <property type="evidence" value="ECO:0007669"/>
    <property type="project" value="TreeGrafter"/>
</dbReference>
<accession>A0AAD6Z6G4</accession>
<dbReference type="PANTHER" id="PTHR13710">
    <property type="entry name" value="DNA HELICASE RECQ FAMILY MEMBER"/>
    <property type="match status" value="1"/>
</dbReference>
<dbReference type="InterPro" id="IPR027417">
    <property type="entry name" value="P-loop_NTPase"/>
</dbReference>
<reference evidence="6" key="1">
    <citation type="submission" date="2023-03" db="EMBL/GenBank/DDBJ databases">
        <title>Massive genome expansion in bonnet fungi (Mycena s.s.) driven by repeated elements and novel gene families across ecological guilds.</title>
        <authorList>
            <consortium name="Lawrence Berkeley National Laboratory"/>
            <person name="Harder C.B."/>
            <person name="Miyauchi S."/>
            <person name="Viragh M."/>
            <person name="Kuo A."/>
            <person name="Thoen E."/>
            <person name="Andreopoulos B."/>
            <person name="Lu D."/>
            <person name="Skrede I."/>
            <person name="Drula E."/>
            <person name="Henrissat B."/>
            <person name="Morin E."/>
            <person name="Kohler A."/>
            <person name="Barry K."/>
            <person name="LaButti K."/>
            <person name="Morin E."/>
            <person name="Salamov A."/>
            <person name="Lipzen A."/>
            <person name="Mereny Z."/>
            <person name="Hegedus B."/>
            <person name="Baldrian P."/>
            <person name="Stursova M."/>
            <person name="Weitz H."/>
            <person name="Taylor A."/>
            <person name="Grigoriev I.V."/>
            <person name="Nagy L.G."/>
            <person name="Martin F."/>
            <person name="Kauserud H."/>
        </authorList>
    </citation>
    <scope>NUCLEOTIDE SEQUENCE</scope>
    <source>
        <strain evidence="6">CBHHK002</strain>
    </source>
</reference>
<dbReference type="GO" id="GO:0005694">
    <property type="term" value="C:chromosome"/>
    <property type="evidence" value="ECO:0007669"/>
    <property type="project" value="TreeGrafter"/>
</dbReference>
<protein>
    <recommendedName>
        <fullName evidence="5">Helicase ATP-binding domain-containing protein</fullName>
    </recommendedName>
</protein>
<dbReference type="PROSITE" id="PS51192">
    <property type="entry name" value="HELICASE_ATP_BIND_1"/>
    <property type="match status" value="1"/>
</dbReference>
<sequence length="77" mass="8296">SPEIATSAAFRKSALSKPQFTSKLRCVGIDEAHCVSLWGGSFRPDYTNLGVLRGRIPSNVPFVAASATLPEYILDDV</sequence>
<evidence type="ECO:0000259" key="5">
    <source>
        <dbReference type="PROSITE" id="PS51192"/>
    </source>
</evidence>
<organism evidence="6 7">
    <name type="scientific">Mycena albidolilacea</name>
    <dbReference type="NCBI Taxonomy" id="1033008"/>
    <lineage>
        <taxon>Eukaryota</taxon>
        <taxon>Fungi</taxon>
        <taxon>Dikarya</taxon>
        <taxon>Basidiomycota</taxon>
        <taxon>Agaricomycotina</taxon>
        <taxon>Agaricomycetes</taxon>
        <taxon>Agaricomycetidae</taxon>
        <taxon>Agaricales</taxon>
        <taxon>Marasmiineae</taxon>
        <taxon>Mycenaceae</taxon>
        <taxon>Mycena</taxon>
    </lineage>
</organism>
<dbReference type="AlphaFoldDB" id="A0AAD6Z6G4"/>
<keyword evidence="3" id="KW-0413">Isomerase</keyword>
<dbReference type="Proteomes" id="UP001218218">
    <property type="component" value="Unassembled WGS sequence"/>
</dbReference>
<feature type="non-terminal residue" evidence="6">
    <location>
        <position position="1"/>
    </location>
</feature>
<proteinExistence type="inferred from homology"/>
<comment type="caution">
    <text evidence="6">The sequence shown here is derived from an EMBL/GenBank/DDBJ whole genome shotgun (WGS) entry which is preliminary data.</text>
</comment>
<feature type="domain" description="Helicase ATP-binding" evidence="5">
    <location>
        <begin position="1"/>
        <end position="77"/>
    </location>
</feature>
<dbReference type="GO" id="GO:0003677">
    <property type="term" value="F:DNA binding"/>
    <property type="evidence" value="ECO:0007669"/>
    <property type="project" value="UniProtKB-KW"/>
</dbReference>
<dbReference type="EMBL" id="JARIHO010000082">
    <property type="protein sequence ID" value="KAJ7309319.1"/>
    <property type="molecule type" value="Genomic_DNA"/>
</dbReference>
<keyword evidence="2" id="KW-0238">DNA-binding</keyword>
<name>A0AAD6Z6G4_9AGAR</name>
<dbReference type="Gene3D" id="3.40.50.300">
    <property type="entry name" value="P-loop containing nucleotide triphosphate hydrolases"/>
    <property type="match status" value="1"/>
</dbReference>
<dbReference type="SUPFAM" id="SSF52540">
    <property type="entry name" value="P-loop containing nucleoside triphosphate hydrolases"/>
    <property type="match status" value="1"/>
</dbReference>
<gene>
    <name evidence="6" type="ORF">DFH08DRAFT_626502</name>
</gene>
<evidence type="ECO:0000313" key="6">
    <source>
        <dbReference type="EMBL" id="KAJ7309319.1"/>
    </source>
</evidence>
<evidence type="ECO:0000256" key="1">
    <source>
        <dbReference type="ARBA" id="ARBA00005446"/>
    </source>
</evidence>
<evidence type="ECO:0000256" key="3">
    <source>
        <dbReference type="ARBA" id="ARBA00023235"/>
    </source>
</evidence>
<dbReference type="GO" id="GO:0005737">
    <property type="term" value="C:cytoplasm"/>
    <property type="evidence" value="ECO:0007669"/>
    <property type="project" value="TreeGrafter"/>
</dbReference>
<dbReference type="GO" id="GO:0005634">
    <property type="term" value="C:nucleus"/>
    <property type="evidence" value="ECO:0007669"/>
    <property type="project" value="TreeGrafter"/>
</dbReference>
<dbReference type="PANTHER" id="PTHR13710:SF153">
    <property type="entry name" value="RECQ-LIKE DNA HELICASE BLM"/>
    <property type="match status" value="1"/>
</dbReference>
<dbReference type="Pfam" id="PF00270">
    <property type="entry name" value="DEAD"/>
    <property type="match status" value="1"/>
</dbReference>
<keyword evidence="4" id="KW-0539">Nucleus</keyword>
<dbReference type="InterPro" id="IPR011545">
    <property type="entry name" value="DEAD/DEAH_box_helicase_dom"/>
</dbReference>